<organism evidence="2">
    <name type="scientific">Perkinsus marinus (strain ATCC 50983 / TXsc)</name>
    <dbReference type="NCBI Taxonomy" id="423536"/>
    <lineage>
        <taxon>Eukaryota</taxon>
        <taxon>Sar</taxon>
        <taxon>Alveolata</taxon>
        <taxon>Perkinsozoa</taxon>
        <taxon>Perkinsea</taxon>
        <taxon>Perkinsida</taxon>
        <taxon>Perkinsidae</taxon>
        <taxon>Perkinsus</taxon>
    </lineage>
</organism>
<accession>C5LRA1</accession>
<evidence type="ECO:0000313" key="2">
    <source>
        <dbReference type="Proteomes" id="UP000007800"/>
    </source>
</evidence>
<dbReference type="OMA" id="CCEAMIG"/>
<protein>
    <submittedName>
        <fullName evidence="1">Senescence-associated protein, putative</fullName>
    </submittedName>
</protein>
<dbReference type="RefSeq" id="XP_002768024.1">
    <property type="nucleotide sequence ID" value="XM_002767978.1"/>
</dbReference>
<dbReference type="PANTHER" id="PTHR33047">
    <property type="entry name" value="PROTEIN TAR1"/>
    <property type="match status" value="1"/>
</dbReference>
<reference evidence="1 2" key="1">
    <citation type="submission" date="2008-07" db="EMBL/GenBank/DDBJ databases">
        <authorList>
            <person name="El-Sayed N."/>
            <person name="Caler E."/>
            <person name="Inman J."/>
            <person name="Amedeo P."/>
            <person name="Hass B."/>
            <person name="Wortman J."/>
        </authorList>
    </citation>
    <scope>NUCLEOTIDE SEQUENCE [LARGE SCALE GENOMIC DNA]</scope>
    <source>
        <strain evidence="2">ATCC 50983 / TXsc</strain>
    </source>
</reference>
<dbReference type="OrthoDB" id="335757at2759"/>
<proteinExistence type="predicted"/>
<evidence type="ECO:0000313" key="1">
    <source>
        <dbReference type="EMBL" id="EER00742.1"/>
    </source>
</evidence>
<dbReference type="InParanoid" id="C5LRA1"/>
<dbReference type="InterPro" id="IPR052997">
    <property type="entry name" value="RRT15-like"/>
</dbReference>
<gene>
    <name evidence="1" type="ORF">Pmar_PMAR002642</name>
</gene>
<dbReference type="PANTHER" id="PTHR33047:SF8">
    <property type="entry name" value="REGULATOR OF RDNA TRANSCRIPTION PROTEIN 15"/>
    <property type="match status" value="1"/>
</dbReference>
<dbReference type="EMBL" id="GG684694">
    <property type="protein sequence ID" value="EER00742.1"/>
    <property type="molecule type" value="Genomic_DNA"/>
</dbReference>
<dbReference type="AlphaFoldDB" id="C5LRA1"/>
<keyword evidence="2" id="KW-1185">Reference proteome</keyword>
<name>C5LRA1_PERM5</name>
<sequence>MIGRADIEGSKSNVAMNAWLPQASYPCGNFSDTSSCILHRPKGSIGHAFAVCVRTENQNQASFSPFGLREISVLTELTLGHLRYHLTDVPPQPNSPPENVIYTDWSMQASTVNPKLATRRAQASA</sequence>
<dbReference type="GeneID" id="9043927"/>
<dbReference type="Proteomes" id="UP000007800">
    <property type="component" value="Unassembled WGS sequence"/>
</dbReference>